<reference evidence="3" key="1">
    <citation type="journal article" date="2019" name="Int. J. Syst. Evol. Microbiol.">
        <title>The Global Catalogue of Microorganisms (GCM) 10K type strain sequencing project: providing services to taxonomists for standard genome sequencing and annotation.</title>
        <authorList>
            <consortium name="The Broad Institute Genomics Platform"/>
            <consortium name="The Broad Institute Genome Sequencing Center for Infectious Disease"/>
            <person name="Wu L."/>
            <person name="Ma J."/>
        </authorList>
    </citation>
    <scope>NUCLEOTIDE SEQUENCE [LARGE SCALE GENOMIC DNA]</scope>
    <source>
        <strain evidence="3">CGMCC 1.12471</strain>
    </source>
</reference>
<keyword evidence="3" id="KW-1185">Reference proteome</keyword>
<sequence length="204" mass="21017">MGTPAVLGWIDTAVFTVLAAWYAVRAVVAGGWRHRVSSALHLAMSAAMAAMPWTVLPAEPQVVLFSAGALWFVWAALTEPAGGDPLLDGAHGGRVGALYHAGMMASMVWMAIAMTPASPAMDMAGHDHAAMHAMSMSAMTGGAPWATAVSGALGAGYALGAVWLLEVVVRQAVRDPVEPGRLLDAVAAALMTLGMSYGFLALMT</sequence>
<feature type="transmembrane region" description="Helical" evidence="1">
    <location>
        <begin position="61"/>
        <end position="77"/>
    </location>
</feature>
<keyword evidence="1" id="KW-1133">Transmembrane helix</keyword>
<dbReference type="RefSeq" id="WP_377936241.1">
    <property type="nucleotide sequence ID" value="NZ_JBHUEA010000028.1"/>
</dbReference>
<gene>
    <name evidence="2" type="ORF">ACFSBI_14615</name>
</gene>
<dbReference type="InterPro" id="IPR033458">
    <property type="entry name" value="DUF5134"/>
</dbReference>
<feature type="transmembrane region" description="Helical" evidence="1">
    <location>
        <begin position="145"/>
        <end position="169"/>
    </location>
</feature>
<feature type="transmembrane region" description="Helical" evidence="1">
    <location>
        <begin position="181"/>
        <end position="203"/>
    </location>
</feature>
<keyword evidence="1" id="KW-0812">Transmembrane</keyword>
<name>A0ABW4LKS6_9MICO</name>
<organism evidence="2 3">
    <name type="scientific">Amnibacterium endophyticum</name>
    <dbReference type="NCBI Taxonomy" id="2109337"/>
    <lineage>
        <taxon>Bacteria</taxon>
        <taxon>Bacillati</taxon>
        <taxon>Actinomycetota</taxon>
        <taxon>Actinomycetes</taxon>
        <taxon>Micrococcales</taxon>
        <taxon>Microbacteriaceae</taxon>
        <taxon>Amnibacterium</taxon>
    </lineage>
</organism>
<feature type="transmembrane region" description="Helical" evidence="1">
    <location>
        <begin position="97"/>
        <end position="117"/>
    </location>
</feature>
<keyword evidence="1" id="KW-0472">Membrane</keyword>
<comment type="caution">
    <text evidence="2">The sequence shown here is derived from an EMBL/GenBank/DDBJ whole genome shotgun (WGS) entry which is preliminary data.</text>
</comment>
<dbReference type="Proteomes" id="UP001597347">
    <property type="component" value="Unassembled WGS sequence"/>
</dbReference>
<feature type="transmembrane region" description="Helical" evidence="1">
    <location>
        <begin position="6"/>
        <end position="24"/>
    </location>
</feature>
<dbReference type="Pfam" id="PF17197">
    <property type="entry name" value="DUF5134"/>
    <property type="match status" value="1"/>
</dbReference>
<evidence type="ECO:0000313" key="2">
    <source>
        <dbReference type="EMBL" id="MFD1722786.1"/>
    </source>
</evidence>
<evidence type="ECO:0000256" key="1">
    <source>
        <dbReference type="SAM" id="Phobius"/>
    </source>
</evidence>
<evidence type="ECO:0000313" key="3">
    <source>
        <dbReference type="Proteomes" id="UP001597347"/>
    </source>
</evidence>
<dbReference type="EMBL" id="JBHUEA010000028">
    <property type="protein sequence ID" value="MFD1722786.1"/>
    <property type="molecule type" value="Genomic_DNA"/>
</dbReference>
<feature type="transmembrane region" description="Helical" evidence="1">
    <location>
        <begin position="36"/>
        <end position="55"/>
    </location>
</feature>
<accession>A0ABW4LKS6</accession>
<protein>
    <submittedName>
        <fullName evidence="2">DUF5134 domain-containing protein</fullName>
    </submittedName>
</protein>
<proteinExistence type="predicted"/>